<dbReference type="PANTHER" id="PTHR10039:SF14">
    <property type="entry name" value="NACHT DOMAIN-CONTAINING PROTEIN"/>
    <property type="match status" value="1"/>
</dbReference>
<feature type="transmembrane region" description="Helical" evidence="2">
    <location>
        <begin position="566"/>
        <end position="586"/>
    </location>
</feature>
<dbReference type="Pfam" id="PF24883">
    <property type="entry name" value="NPHP3_N"/>
    <property type="match status" value="1"/>
</dbReference>
<keyword evidence="2" id="KW-1133">Transmembrane helix</keyword>
<dbReference type="Proteomes" id="UP000807342">
    <property type="component" value="Unassembled WGS sequence"/>
</dbReference>
<evidence type="ECO:0000259" key="3">
    <source>
        <dbReference type="Pfam" id="PF24883"/>
    </source>
</evidence>
<comment type="caution">
    <text evidence="4">The sequence shown here is derived from an EMBL/GenBank/DDBJ whole genome shotgun (WGS) entry which is preliminary data.</text>
</comment>
<sequence>MPPPVGRVNALSDLKVHTIQGADLNATGRFTPPRCYPGTRRVLRGIVTDHLNRIRRPVSWRLLWLYGPAYSGKSSVVGTIAKEWDDESRLAAAIFFSRAHKRNNSALIILTLVYHLAERCPEYSVLVIQELHEDPHLLQQDLVTQFKRLIEAPFHKLTETDSPLIQQSLLVILDGLDECEPAEQVHDLIKAICTYPRFAGSQPPLLWIISSRPEPHVESTLAGFPPSMVLRQEVAGPDDAELLSFLRSGFQQVRRAYPDLFSGWVDQENVWPPTSELEKIVNVAPGSFLFTSVLLRFVGDTNTDGAPPDRFARFLDALDRHLRGASLPERNWSHCLDFLYTFILGAIPTEVRQTAMRILGVCAYFPASSLSALPFARFLRISQVEWKGAINYLHSVLDTEQEVHFHEEAFGDFLRDPSRSRDLHVEALGMSEEVALLSLRWYNWLTRRACVARRSEAKALDPLDRNHAGVCCSLDDPLAEFSRGAGTTGDISKCIESIQVFVFDIVFDTCTDASRDQRTLTRLLDEINQLNWCRRGDSVLLRIMKVFSTKLDEKRPEDRGLAGRRIVVFLLLYLLLFLLFYSLLVLSQWQNPPRRQTETPSQLLGHEAGGV</sequence>
<keyword evidence="2" id="KW-0812">Transmembrane</keyword>
<evidence type="ECO:0000313" key="5">
    <source>
        <dbReference type="Proteomes" id="UP000807342"/>
    </source>
</evidence>
<keyword evidence="5" id="KW-1185">Reference proteome</keyword>
<reference evidence="4" key="1">
    <citation type="submission" date="2020-11" db="EMBL/GenBank/DDBJ databases">
        <authorList>
            <consortium name="DOE Joint Genome Institute"/>
            <person name="Ahrendt S."/>
            <person name="Riley R."/>
            <person name="Andreopoulos W."/>
            <person name="Labutti K."/>
            <person name="Pangilinan J."/>
            <person name="Ruiz-Duenas F.J."/>
            <person name="Barrasa J.M."/>
            <person name="Sanchez-Garcia M."/>
            <person name="Camarero S."/>
            <person name="Miyauchi S."/>
            <person name="Serrano A."/>
            <person name="Linde D."/>
            <person name="Babiker R."/>
            <person name="Drula E."/>
            <person name="Ayuso-Fernandez I."/>
            <person name="Pacheco R."/>
            <person name="Padilla G."/>
            <person name="Ferreira P."/>
            <person name="Barriuso J."/>
            <person name="Kellner H."/>
            <person name="Castanera R."/>
            <person name="Alfaro M."/>
            <person name="Ramirez L."/>
            <person name="Pisabarro A.G."/>
            <person name="Kuo A."/>
            <person name="Tritt A."/>
            <person name="Lipzen A."/>
            <person name="He G."/>
            <person name="Yan M."/>
            <person name="Ng V."/>
            <person name="Cullen D."/>
            <person name="Martin F."/>
            <person name="Rosso M.-N."/>
            <person name="Henrissat B."/>
            <person name="Hibbett D."/>
            <person name="Martinez A.T."/>
            <person name="Grigoriev I.V."/>
        </authorList>
    </citation>
    <scope>NUCLEOTIDE SEQUENCE</scope>
    <source>
        <strain evidence="4">MF-IS2</strain>
    </source>
</reference>
<evidence type="ECO:0000313" key="4">
    <source>
        <dbReference type="EMBL" id="KAF9450477.1"/>
    </source>
</evidence>
<name>A0A9P5XHL9_9AGAR</name>
<proteinExistence type="predicted"/>
<keyword evidence="2" id="KW-0472">Membrane</keyword>
<dbReference type="Gene3D" id="3.40.50.300">
    <property type="entry name" value="P-loop containing nucleotide triphosphate hydrolases"/>
    <property type="match status" value="1"/>
</dbReference>
<dbReference type="OrthoDB" id="194358at2759"/>
<dbReference type="InterPro" id="IPR056884">
    <property type="entry name" value="NPHP3-like_N"/>
</dbReference>
<organism evidence="4 5">
    <name type="scientific">Macrolepiota fuliginosa MF-IS2</name>
    <dbReference type="NCBI Taxonomy" id="1400762"/>
    <lineage>
        <taxon>Eukaryota</taxon>
        <taxon>Fungi</taxon>
        <taxon>Dikarya</taxon>
        <taxon>Basidiomycota</taxon>
        <taxon>Agaricomycotina</taxon>
        <taxon>Agaricomycetes</taxon>
        <taxon>Agaricomycetidae</taxon>
        <taxon>Agaricales</taxon>
        <taxon>Agaricineae</taxon>
        <taxon>Agaricaceae</taxon>
        <taxon>Macrolepiota</taxon>
    </lineage>
</organism>
<accession>A0A9P5XHL9</accession>
<protein>
    <recommendedName>
        <fullName evidence="3">Nephrocystin 3-like N-terminal domain-containing protein</fullName>
    </recommendedName>
</protein>
<gene>
    <name evidence="4" type="ORF">P691DRAFT_773891</name>
</gene>
<feature type="domain" description="Nephrocystin 3-like N-terminal" evidence="3">
    <location>
        <begin position="60"/>
        <end position="212"/>
    </location>
</feature>
<dbReference type="EMBL" id="MU151104">
    <property type="protein sequence ID" value="KAF9450477.1"/>
    <property type="molecule type" value="Genomic_DNA"/>
</dbReference>
<dbReference type="PANTHER" id="PTHR10039">
    <property type="entry name" value="AMELOGENIN"/>
    <property type="match status" value="1"/>
</dbReference>
<keyword evidence="1" id="KW-0677">Repeat</keyword>
<dbReference type="SUPFAM" id="SSF52540">
    <property type="entry name" value="P-loop containing nucleoside triphosphate hydrolases"/>
    <property type="match status" value="1"/>
</dbReference>
<dbReference type="InterPro" id="IPR027417">
    <property type="entry name" value="P-loop_NTPase"/>
</dbReference>
<evidence type="ECO:0000256" key="1">
    <source>
        <dbReference type="ARBA" id="ARBA00022737"/>
    </source>
</evidence>
<dbReference type="AlphaFoldDB" id="A0A9P5XHL9"/>
<evidence type="ECO:0000256" key="2">
    <source>
        <dbReference type="SAM" id="Phobius"/>
    </source>
</evidence>